<dbReference type="InterPro" id="IPR050583">
    <property type="entry name" value="Mycobacterial_A85_antigen"/>
</dbReference>
<dbReference type="Gene3D" id="3.40.50.1820">
    <property type="entry name" value="alpha/beta hydrolase"/>
    <property type="match status" value="1"/>
</dbReference>
<dbReference type="Pfam" id="PF00756">
    <property type="entry name" value="Esterase"/>
    <property type="match status" value="1"/>
</dbReference>
<organism evidence="1 2">
    <name type="scientific">Acidicapsa dinghuensis</name>
    <dbReference type="NCBI Taxonomy" id="2218256"/>
    <lineage>
        <taxon>Bacteria</taxon>
        <taxon>Pseudomonadati</taxon>
        <taxon>Acidobacteriota</taxon>
        <taxon>Terriglobia</taxon>
        <taxon>Terriglobales</taxon>
        <taxon>Acidobacteriaceae</taxon>
        <taxon>Acidicapsa</taxon>
    </lineage>
</organism>
<dbReference type="EMBL" id="JBHSPH010000001">
    <property type="protein sequence ID" value="MFC5860801.1"/>
    <property type="molecule type" value="Genomic_DNA"/>
</dbReference>
<dbReference type="SUPFAM" id="SSF53474">
    <property type="entry name" value="alpha/beta-Hydrolases"/>
    <property type="match status" value="1"/>
</dbReference>
<sequence length="248" mass="27818">MSYRVFLPQSVADGHNAEPLPVVYLLHGNGGGFRDWSNESDVARYAALGAILVMPEGGASYFLNAVGRPKDRYEDYLTKDLVKDVAERFPARRDRAGRAVIGVSMGGYAALKVGLSHPEEYGFVGAMSPPVDAPERGFSWRRFWQWWNFREILGPMGSEQRRERDVFALVDSVRPEATGFVYLGAGEREPLLDPVRRFAGRLRRRGFAFVFQVKPGGHDWGEWNRQIPDCFERWKTIAVPGGIAASGH</sequence>
<gene>
    <name evidence="1" type="ORF">ACFPT7_00685</name>
</gene>
<keyword evidence="1" id="KW-0378">Hydrolase</keyword>
<dbReference type="GO" id="GO:0016787">
    <property type="term" value="F:hydrolase activity"/>
    <property type="evidence" value="ECO:0007669"/>
    <property type="project" value="UniProtKB-KW"/>
</dbReference>
<dbReference type="InterPro" id="IPR000801">
    <property type="entry name" value="Esterase-like"/>
</dbReference>
<accession>A0ABW1E901</accession>
<evidence type="ECO:0000313" key="2">
    <source>
        <dbReference type="Proteomes" id="UP001596091"/>
    </source>
</evidence>
<protein>
    <submittedName>
        <fullName evidence="1">Alpha/beta hydrolase</fullName>
    </submittedName>
</protein>
<dbReference type="PANTHER" id="PTHR48098:SF1">
    <property type="entry name" value="DIACYLGLYCEROL ACYLTRANSFERASE_MYCOLYLTRANSFERASE AG85A"/>
    <property type="match status" value="1"/>
</dbReference>
<dbReference type="InterPro" id="IPR029058">
    <property type="entry name" value="AB_hydrolase_fold"/>
</dbReference>
<proteinExistence type="predicted"/>
<dbReference type="PANTHER" id="PTHR48098">
    <property type="entry name" value="ENTEROCHELIN ESTERASE-RELATED"/>
    <property type="match status" value="1"/>
</dbReference>
<evidence type="ECO:0000313" key="1">
    <source>
        <dbReference type="EMBL" id="MFC5860801.1"/>
    </source>
</evidence>
<dbReference type="Proteomes" id="UP001596091">
    <property type="component" value="Unassembled WGS sequence"/>
</dbReference>
<name>A0ABW1E901_9BACT</name>
<reference evidence="2" key="1">
    <citation type="journal article" date="2019" name="Int. J. Syst. Evol. Microbiol.">
        <title>The Global Catalogue of Microorganisms (GCM) 10K type strain sequencing project: providing services to taxonomists for standard genome sequencing and annotation.</title>
        <authorList>
            <consortium name="The Broad Institute Genomics Platform"/>
            <consortium name="The Broad Institute Genome Sequencing Center for Infectious Disease"/>
            <person name="Wu L."/>
            <person name="Ma J."/>
        </authorList>
    </citation>
    <scope>NUCLEOTIDE SEQUENCE [LARGE SCALE GENOMIC DNA]</scope>
    <source>
        <strain evidence="2">JCM 4087</strain>
    </source>
</reference>
<comment type="caution">
    <text evidence="1">The sequence shown here is derived from an EMBL/GenBank/DDBJ whole genome shotgun (WGS) entry which is preliminary data.</text>
</comment>
<keyword evidence="2" id="KW-1185">Reference proteome</keyword>